<evidence type="ECO:0000313" key="4">
    <source>
        <dbReference type="Proteomes" id="UP000294028"/>
    </source>
</evidence>
<feature type="region of interest" description="Disordered" evidence="1">
    <location>
        <begin position="1"/>
        <end position="33"/>
    </location>
</feature>
<feature type="transmembrane region" description="Helical" evidence="2">
    <location>
        <begin position="99"/>
        <end position="119"/>
    </location>
</feature>
<feature type="compositionally biased region" description="Acidic residues" evidence="1">
    <location>
        <begin position="1"/>
        <end position="11"/>
    </location>
</feature>
<keyword evidence="2" id="KW-1133">Transmembrane helix</keyword>
<evidence type="ECO:0000313" key="3">
    <source>
        <dbReference type="EMBL" id="RYJ14767.1"/>
    </source>
</evidence>
<dbReference type="AlphaFoldDB" id="A0A482TD64"/>
<dbReference type="EMBL" id="RZHH01000002">
    <property type="protein sequence ID" value="RYJ14767.1"/>
    <property type="molecule type" value="Genomic_DNA"/>
</dbReference>
<organism evidence="3 4">
    <name type="scientific">Halogeometricum borinquense</name>
    <dbReference type="NCBI Taxonomy" id="60847"/>
    <lineage>
        <taxon>Archaea</taxon>
        <taxon>Methanobacteriati</taxon>
        <taxon>Methanobacteriota</taxon>
        <taxon>Stenosarchaea group</taxon>
        <taxon>Halobacteria</taxon>
        <taxon>Halobacteriales</taxon>
        <taxon>Haloferacaceae</taxon>
        <taxon>Halogeometricum</taxon>
    </lineage>
</organism>
<evidence type="ECO:0000256" key="1">
    <source>
        <dbReference type="SAM" id="MobiDB-lite"/>
    </source>
</evidence>
<protein>
    <submittedName>
        <fullName evidence="3">Uncharacterized protein</fullName>
    </submittedName>
</protein>
<sequence length="198" mass="22027">MPSESMTEEAEPAQQNAPPEPATSADERGDSVRSFRTKRGRCLVDDTYLHVEESFVGTYRNMYDYWSRGWVGRFVFLAAMFAPLYGLGTALWVTREDPLGTPALIFLSAIGVFVIISAFRRIVQGYTSASRIPLADVRTVKSNRGTKGLTSPRLLVEYDADGATRKRVLMLPSLYTSDGEERFEEAQRTLSAAGLDVK</sequence>
<keyword evidence="2" id="KW-0472">Membrane</keyword>
<name>A0A482TD64_9EURY</name>
<gene>
    <name evidence="3" type="ORF">ELS19_12935</name>
</gene>
<dbReference type="Proteomes" id="UP000294028">
    <property type="component" value="Unassembled WGS sequence"/>
</dbReference>
<reference evidence="3 4" key="1">
    <citation type="submission" date="2018-12" db="EMBL/GenBank/DDBJ databases">
        <title>Genome analysis provides insights into bioremediation potentialities of Halogeometricum borinquense strain N11.</title>
        <authorList>
            <person name="Najjari A."/>
            <person name="Youssef N."/>
            <person name="Fhoula I."/>
            <person name="Ben Dhia O."/>
            <person name="Mahjoubi M."/>
            <person name="Ouzari H.I."/>
            <person name="Cherif A."/>
        </authorList>
    </citation>
    <scope>NUCLEOTIDE SEQUENCE [LARGE SCALE GENOMIC DNA]</scope>
    <source>
        <strain evidence="3 4">N11</strain>
    </source>
</reference>
<feature type="transmembrane region" description="Helical" evidence="2">
    <location>
        <begin position="70"/>
        <end position="93"/>
    </location>
</feature>
<accession>A0A482TD64</accession>
<keyword evidence="2" id="KW-0812">Transmembrane</keyword>
<evidence type="ECO:0000256" key="2">
    <source>
        <dbReference type="SAM" id="Phobius"/>
    </source>
</evidence>
<proteinExistence type="predicted"/>
<dbReference type="RefSeq" id="WP_129785115.1">
    <property type="nucleotide sequence ID" value="NZ_RZHH01000002.1"/>
</dbReference>
<comment type="caution">
    <text evidence="3">The sequence shown here is derived from an EMBL/GenBank/DDBJ whole genome shotgun (WGS) entry which is preliminary data.</text>
</comment>